<dbReference type="AlphaFoldDB" id="A0A371R367"/>
<sequence>MRELRSKIETPFDCKYINAVKPDDVDLPEGMEIAHQCVEGRWQIHITYKIKRPEDLLTLKNTIDEIIRALQVIERSIPQ</sequence>
<evidence type="ECO:0000313" key="1">
    <source>
        <dbReference type="EMBL" id="HII46579.1"/>
    </source>
</evidence>
<reference evidence="2 3" key="1">
    <citation type="submission" date="2017-07" db="EMBL/GenBank/DDBJ databases">
        <title>Draft genome sequence of aerobic hyperthermophilic archaea, Pyrobaculum aerophilum YKB31 and YKB32.</title>
        <authorList>
            <person name="Mochizuki T."/>
            <person name="Berliner A.J."/>
            <person name="Yoshida-Takashima Y."/>
            <person name="Takaki Y."/>
            <person name="Nunoura T."/>
            <person name="Takai K."/>
        </authorList>
    </citation>
    <scope>NUCLEOTIDE SEQUENCE [LARGE SCALE GENOMIC DNA]</scope>
    <source>
        <strain evidence="2 3">YKB32</strain>
    </source>
</reference>
<dbReference type="GeneID" id="1466081"/>
<accession>A0A371R367</accession>
<name>A0A371R367_9CREN</name>
<dbReference type="RefSeq" id="WP_011009417.1">
    <property type="nucleotide sequence ID" value="NZ_DUJP01000016.1"/>
</dbReference>
<dbReference type="OMA" id="MEIRHEC"/>
<dbReference type="NCBIfam" id="NF011470">
    <property type="entry name" value="PRK14887.1"/>
    <property type="match status" value="1"/>
</dbReference>
<gene>
    <name evidence="2" type="ORF">CGL52_07580</name>
    <name evidence="1" type="ORF">HA333_03770</name>
</gene>
<reference evidence="1" key="2">
    <citation type="journal article" date="2020" name="bioRxiv">
        <title>A rank-normalized archaeal taxonomy based on genome phylogeny resolves widespread incomplete and uneven classifications.</title>
        <authorList>
            <person name="Rinke C."/>
            <person name="Chuvochina M."/>
            <person name="Mussig A.J."/>
            <person name="Chaumeil P.-A."/>
            <person name="Waite D.W."/>
            <person name="Whitman W.B."/>
            <person name="Parks D.H."/>
            <person name="Hugenholtz P."/>
        </authorList>
    </citation>
    <scope>NUCLEOTIDE SEQUENCE</scope>
    <source>
        <strain evidence="1">UBA8839</strain>
    </source>
</reference>
<evidence type="ECO:0000313" key="3">
    <source>
        <dbReference type="Proteomes" id="UP000256877"/>
    </source>
</evidence>
<proteinExistence type="predicted"/>
<protein>
    <submittedName>
        <fullName evidence="2">KEOPS complex Pcc1-like subunit</fullName>
    </submittedName>
</protein>
<dbReference type="Proteomes" id="UP000651120">
    <property type="component" value="Unassembled WGS sequence"/>
</dbReference>
<dbReference type="EMBL" id="NMUF01000019">
    <property type="protein sequence ID" value="RFA98210.1"/>
    <property type="molecule type" value="Genomic_DNA"/>
</dbReference>
<dbReference type="OrthoDB" id="27208at2157"/>
<comment type="caution">
    <text evidence="2">The sequence shown here is derived from an EMBL/GenBank/DDBJ whole genome shotgun (WGS) entry which is preliminary data.</text>
</comment>
<dbReference type="EMBL" id="DUJP01000016">
    <property type="protein sequence ID" value="HII46579.1"/>
    <property type="molecule type" value="Genomic_DNA"/>
</dbReference>
<dbReference type="Proteomes" id="UP000256877">
    <property type="component" value="Unassembled WGS sequence"/>
</dbReference>
<evidence type="ECO:0000313" key="2">
    <source>
        <dbReference type="EMBL" id="RFA98210.1"/>
    </source>
</evidence>
<organism evidence="2 3">
    <name type="scientific">Pyrobaculum aerophilum</name>
    <dbReference type="NCBI Taxonomy" id="13773"/>
    <lineage>
        <taxon>Archaea</taxon>
        <taxon>Thermoproteota</taxon>
        <taxon>Thermoprotei</taxon>
        <taxon>Thermoproteales</taxon>
        <taxon>Thermoproteaceae</taxon>
        <taxon>Pyrobaculum</taxon>
    </lineage>
</organism>